<keyword evidence="1" id="KW-0677">Repeat</keyword>
<accession>A0A6A2YNM1</accession>
<keyword evidence="6" id="KW-1185">Reference proteome</keyword>
<dbReference type="Pfam" id="PF18052">
    <property type="entry name" value="Rx_N"/>
    <property type="match status" value="1"/>
</dbReference>
<evidence type="ECO:0000259" key="4">
    <source>
        <dbReference type="Pfam" id="PF18052"/>
    </source>
</evidence>
<evidence type="ECO:0000256" key="3">
    <source>
        <dbReference type="ARBA" id="ARBA00022821"/>
    </source>
</evidence>
<proteinExistence type="predicted"/>
<sequence length="120" mass="14104">MAEAVISVAVEVALSKVISILEDPISLAWDFKDELNKLRSSLSLTRTFLQDAERRQLDEPVKVWLEQLRDIASKTDDVLDEIAYEHLRRKVDTRKRTQEKTHQIYDVRREYRLLFGHHTG</sequence>
<evidence type="ECO:0000256" key="2">
    <source>
        <dbReference type="ARBA" id="ARBA00022741"/>
    </source>
</evidence>
<reference evidence="5" key="1">
    <citation type="submission" date="2019-09" db="EMBL/GenBank/DDBJ databases">
        <title>Draft genome information of white flower Hibiscus syriacus.</title>
        <authorList>
            <person name="Kim Y.-M."/>
        </authorList>
    </citation>
    <scope>NUCLEOTIDE SEQUENCE [LARGE SCALE GENOMIC DNA]</scope>
    <source>
        <strain evidence="5">YM2019G1</strain>
    </source>
</reference>
<evidence type="ECO:0000256" key="1">
    <source>
        <dbReference type="ARBA" id="ARBA00022737"/>
    </source>
</evidence>
<dbReference type="Proteomes" id="UP000436088">
    <property type="component" value="Unassembled WGS sequence"/>
</dbReference>
<organism evidence="5 6">
    <name type="scientific">Hibiscus syriacus</name>
    <name type="common">Rose of Sharon</name>
    <dbReference type="NCBI Taxonomy" id="106335"/>
    <lineage>
        <taxon>Eukaryota</taxon>
        <taxon>Viridiplantae</taxon>
        <taxon>Streptophyta</taxon>
        <taxon>Embryophyta</taxon>
        <taxon>Tracheophyta</taxon>
        <taxon>Spermatophyta</taxon>
        <taxon>Magnoliopsida</taxon>
        <taxon>eudicotyledons</taxon>
        <taxon>Gunneridae</taxon>
        <taxon>Pentapetalae</taxon>
        <taxon>rosids</taxon>
        <taxon>malvids</taxon>
        <taxon>Malvales</taxon>
        <taxon>Malvaceae</taxon>
        <taxon>Malvoideae</taxon>
        <taxon>Hibiscus</taxon>
    </lineage>
</organism>
<dbReference type="AlphaFoldDB" id="A0A6A2YNM1"/>
<dbReference type="GO" id="GO:0000166">
    <property type="term" value="F:nucleotide binding"/>
    <property type="evidence" value="ECO:0007669"/>
    <property type="project" value="UniProtKB-KW"/>
</dbReference>
<gene>
    <name evidence="5" type="ORF">F3Y22_tig00111366pilonHSYRG00261</name>
</gene>
<protein>
    <submittedName>
        <fullName evidence="5">Leucine-rich repeat-containing protein 2</fullName>
    </submittedName>
</protein>
<evidence type="ECO:0000313" key="5">
    <source>
        <dbReference type="EMBL" id="KAE8680872.1"/>
    </source>
</evidence>
<dbReference type="InterPro" id="IPR041118">
    <property type="entry name" value="Rx_N"/>
</dbReference>
<dbReference type="GO" id="GO:0006952">
    <property type="term" value="P:defense response"/>
    <property type="evidence" value="ECO:0007669"/>
    <property type="project" value="UniProtKB-KW"/>
</dbReference>
<name>A0A6A2YNM1_HIBSY</name>
<dbReference type="Gene3D" id="1.20.5.4130">
    <property type="match status" value="1"/>
</dbReference>
<keyword evidence="2" id="KW-0547">Nucleotide-binding</keyword>
<evidence type="ECO:0000313" key="6">
    <source>
        <dbReference type="Proteomes" id="UP000436088"/>
    </source>
</evidence>
<keyword evidence="3" id="KW-0611">Plant defense</keyword>
<dbReference type="EMBL" id="VEPZ02001320">
    <property type="protein sequence ID" value="KAE8680872.1"/>
    <property type="molecule type" value="Genomic_DNA"/>
</dbReference>
<feature type="domain" description="Disease resistance N-terminal" evidence="4">
    <location>
        <begin position="9"/>
        <end position="96"/>
    </location>
</feature>
<comment type="caution">
    <text evidence="5">The sequence shown here is derived from an EMBL/GenBank/DDBJ whole genome shotgun (WGS) entry which is preliminary data.</text>
</comment>